<organism evidence="5 6">
    <name type="scientific">Chromobacterium fluminis</name>
    <dbReference type="NCBI Taxonomy" id="3044269"/>
    <lineage>
        <taxon>Bacteria</taxon>
        <taxon>Pseudomonadati</taxon>
        <taxon>Pseudomonadota</taxon>
        <taxon>Betaproteobacteria</taxon>
        <taxon>Neisseriales</taxon>
        <taxon>Chromobacteriaceae</taxon>
        <taxon>Chromobacterium</taxon>
    </lineage>
</organism>
<reference evidence="5 6" key="1">
    <citation type="submission" date="2020-03" db="EMBL/GenBank/DDBJ databases">
        <title>Draft genome sequence of environmentally isolated cultures.</title>
        <authorList>
            <person name="Wilson H.S."/>
            <person name="De Leon M.E."/>
        </authorList>
    </citation>
    <scope>NUCLEOTIDE SEQUENCE [LARGE SCALE GENOMIC DNA]</scope>
    <source>
        <strain evidence="5 6">HSC-31F16</strain>
    </source>
</reference>
<evidence type="ECO:0000256" key="2">
    <source>
        <dbReference type="SAM" id="MobiDB-lite"/>
    </source>
</evidence>
<feature type="transmembrane region" description="Helical" evidence="3">
    <location>
        <begin position="975"/>
        <end position="996"/>
    </location>
</feature>
<feature type="domain" description="Tape measure protein N-terminal" evidence="4">
    <location>
        <begin position="62"/>
        <end position="245"/>
    </location>
</feature>
<dbReference type="RefSeq" id="WP_166451969.1">
    <property type="nucleotide sequence ID" value="NZ_JAAOMA010000013.1"/>
</dbReference>
<dbReference type="EMBL" id="JAAOMA010000013">
    <property type="protein sequence ID" value="NHR05722.1"/>
    <property type="molecule type" value="Genomic_DNA"/>
</dbReference>
<sequence>MSNDIEVRIGSRTSDLEAGMGRATRVIADSMSDIRRQLDGIGNMFNSVIGLAGGAGLAMLGRQAVGVMSNFEQLEIRLNSVMGSVGKGQEAFAWIQQFAKDTPYQVNEVTQSFMLLKNMGIDPMGGAMKSIADRAAQTGGGFETLQRISLGLGQAWTKGKLQGEEAMQLLEAGVPVWDMLSKVLGKTTAEVQELSSKGRLGRDVLKALIDEMGRSSEGAAEAQMKSLGGMWSNFIDNIEGALNRLRKDGALDPLKSMMSEMNAEFEKLESNGTLARWSSELAESIKAVGSGMASAKQFVSEYGDQIKFLAGAYVTLKAAQAGSNMVSQLTDEMRARVAGMAAAKEKAAADLASANATSVAAKQALLLAESENTAARAELQRAAAQAESWQAALRSAKAETDLAARTRLTAQAQTELTAALAARNAAVARAATATEALGRANTAATASTKAATVAQVAFERATTVAGLAARGFSTVMTALGGPVGIAIMALVALVTHWDDVAAAAGNAAAKSRKAADDIKQALSDVDVSRMRQGLKEATDEYNRLKLKRQTSGGNLTVDQRALGAAEDEARGRMLLYQKGLDDVQKTQAQNAYQPILDKYKGEDPEWRKQQEEKKGDSTASGPPKLLDEKEKKKRKPKEESRLSEWNNELDSKRLDAEMAGSKLSAQAEADFWQQKLALTKAGSKEREQVVRQHTHALLAIQREGDRNAKELEQAQMDARRQAQDTALQIDEAAYQREAEMLGMSAQEQESALIAFEQRRLEIKQSFLDQRIAALERDPDHNIAEVYRLHQEREQAEIQHQARLAEIRGASAKPGYDRWQGAEDDTSSMYEDGLQRMLQGTLSFKQAIQGVWAEIGRIMVQNLVLRPAAELAGKYTREIAQESAHHAALFAIEQGWLTKKLAIKLGLIKADAAATATGETVKTGAVAAGEAARTGATATGTLARLGLKAMEAVKSIMLSAWEAMASAFKAIVGIPYVGPVLAVGAGAAAFAAVSGIASRVKSARGGYSIPRGVNPMTQLHEEEMVLPRGEAAVIRGLAGRGGGAGSGEEPASPSSVFQVTYNDHSGKLTQQDIDDNARKIMRALEKQHRNFARSKP</sequence>
<name>A0ABX0L1K7_9NEIS</name>
<feature type="compositionally biased region" description="Basic and acidic residues" evidence="2">
    <location>
        <begin position="597"/>
        <end position="616"/>
    </location>
</feature>
<evidence type="ECO:0000259" key="4">
    <source>
        <dbReference type="Pfam" id="PF20155"/>
    </source>
</evidence>
<dbReference type="Proteomes" id="UP001515641">
    <property type="component" value="Unassembled WGS sequence"/>
</dbReference>
<feature type="region of interest" description="Disordered" evidence="2">
    <location>
        <begin position="587"/>
        <end position="646"/>
    </location>
</feature>
<keyword evidence="6" id="KW-1185">Reference proteome</keyword>
<dbReference type="InterPro" id="IPR013491">
    <property type="entry name" value="Tape_meas_N"/>
</dbReference>
<evidence type="ECO:0000313" key="6">
    <source>
        <dbReference type="Proteomes" id="UP001515641"/>
    </source>
</evidence>
<dbReference type="InterPro" id="IPR053058">
    <property type="entry name" value="Mulikevirus_tape_measure"/>
</dbReference>
<keyword evidence="3" id="KW-1133">Transmembrane helix</keyword>
<proteinExistence type="predicted"/>
<protein>
    <submittedName>
        <fullName evidence="5">Tape measure protein</fullName>
    </submittedName>
</protein>
<comment type="caution">
    <text evidence="5">The sequence shown here is derived from an EMBL/GenBank/DDBJ whole genome shotgun (WGS) entry which is preliminary data.</text>
</comment>
<keyword evidence="1" id="KW-0175">Coiled coil</keyword>
<keyword evidence="3" id="KW-0472">Membrane</keyword>
<feature type="region of interest" description="Disordered" evidence="2">
    <location>
        <begin position="1036"/>
        <end position="1057"/>
    </location>
</feature>
<keyword evidence="3" id="KW-0812">Transmembrane</keyword>
<gene>
    <name evidence="5" type="ORF">HA052_10975</name>
</gene>
<dbReference type="NCBIfam" id="TIGR02675">
    <property type="entry name" value="tape_meas_nterm"/>
    <property type="match status" value="1"/>
</dbReference>
<feature type="coiled-coil region" evidence="1">
    <location>
        <begin position="365"/>
        <end position="399"/>
    </location>
</feature>
<dbReference type="PANTHER" id="PTHR38812:SF2">
    <property type="entry name" value="MU-LIKE PROPHAGE FLUMU PROTEIN GP42"/>
    <property type="match status" value="1"/>
</dbReference>
<accession>A0ABX0L1K7</accession>
<feature type="compositionally biased region" description="Basic and acidic residues" evidence="2">
    <location>
        <begin position="625"/>
        <end position="642"/>
    </location>
</feature>
<evidence type="ECO:0000256" key="1">
    <source>
        <dbReference type="SAM" id="Coils"/>
    </source>
</evidence>
<evidence type="ECO:0000256" key="3">
    <source>
        <dbReference type="SAM" id="Phobius"/>
    </source>
</evidence>
<dbReference type="PANTHER" id="PTHR38812">
    <property type="entry name" value="MU-LIKE PROPHAGE FLUMU PROTEIN GP42"/>
    <property type="match status" value="1"/>
</dbReference>
<evidence type="ECO:0000313" key="5">
    <source>
        <dbReference type="EMBL" id="NHR05722.1"/>
    </source>
</evidence>
<dbReference type="Pfam" id="PF20155">
    <property type="entry name" value="TMP_3"/>
    <property type="match status" value="1"/>
</dbReference>